<evidence type="ECO:0000256" key="2">
    <source>
        <dbReference type="ARBA" id="ARBA00010790"/>
    </source>
</evidence>
<protein>
    <recommendedName>
        <fullName evidence="6 8">Choline dehydrogenase</fullName>
        <ecNumber evidence="6 8">1.1.99.1</ecNumber>
    </recommendedName>
</protein>
<reference evidence="12 13" key="1">
    <citation type="submission" date="2023-09" db="EMBL/GenBank/DDBJ databases">
        <authorList>
            <person name="Rey-Velasco X."/>
        </authorList>
    </citation>
    <scope>NUCLEOTIDE SEQUENCE [LARGE SCALE GENOMIC DNA]</scope>
    <source>
        <strain evidence="12 13">P385</strain>
    </source>
</reference>
<dbReference type="PROSITE" id="PS00623">
    <property type="entry name" value="GMC_OXRED_1"/>
    <property type="match status" value="1"/>
</dbReference>
<keyword evidence="4 7" id="KW-0274">FAD</keyword>
<gene>
    <name evidence="12" type="primary">betA</name>
    <name evidence="12" type="ORF">RM531_12035</name>
</gene>
<dbReference type="PANTHER" id="PTHR11552:SF147">
    <property type="entry name" value="CHOLINE DEHYDROGENASE, MITOCHONDRIAL"/>
    <property type="match status" value="1"/>
</dbReference>
<feature type="domain" description="Glucose-methanol-choline oxidoreductase N-terminal" evidence="10">
    <location>
        <begin position="84"/>
        <end position="107"/>
    </location>
</feature>
<dbReference type="Pfam" id="PF05199">
    <property type="entry name" value="GMC_oxred_C"/>
    <property type="match status" value="1"/>
</dbReference>
<comment type="cofactor">
    <cofactor evidence="1">
        <name>FAD</name>
        <dbReference type="ChEBI" id="CHEBI:57692"/>
    </cofactor>
</comment>
<comment type="similarity">
    <text evidence="2 7">Belongs to the GMC oxidoreductase family.</text>
</comment>
<keyword evidence="13" id="KW-1185">Reference proteome</keyword>
<feature type="domain" description="Glucose-methanol-choline oxidoreductase N-terminal" evidence="11">
    <location>
        <begin position="257"/>
        <end position="271"/>
    </location>
</feature>
<organism evidence="12 13">
    <name type="scientific">Spectribacter acetivorans</name>
    <dbReference type="NCBI Taxonomy" id="3075603"/>
    <lineage>
        <taxon>Bacteria</taxon>
        <taxon>Pseudomonadati</taxon>
        <taxon>Pseudomonadota</taxon>
        <taxon>Gammaproteobacteria</taxon>
        <taxon>Salinisphaerales</taxon>
        <taxon>Salinisphaeraceae</taxon>
        <taxon>Spectribacter</taxon>
    </lineage>
</organism>
<dbReference type="EC" id="1.1.99.1" evidence="6 8"/>
<comment type="pathway">
    <text evidence="8">Amine and polyamine biosynthesis; betaine biosynthesis via choline pathway; betaine aldehyde from choline (cytochrome c reductase route): step 1/1.</text>
</comment>
<dbReference type="InterPro" id="IPR000172">
    <property type="entry name" value="GMC_OxRdtase_N"/>
</dbReference>
<evidence type="ECO:0000313" key="13">
    <source>
        <dbReference type="Proteomes" id="UP001259982"/>
    </source>
</evidence>
<comment type="caution">
    <text evidence="12">The sequence shown here is derived from an EMBL/GenBank/DDBJ whole genome shotgun (WGS) entry which is preliminary data.</text>
</comment>
<evidence type="ECO:0000256" key="9">
    <source>
        <dbReference type="SAM" id="MobiDB-lite"/>
    </source>
</evidence>
<comment type="catalytic activity">
    <reaction evidence="8">
        <text>choline + A = betaine aldehyde + AH2</text>
        <dbReference type="Rhea" id="RHEA:17433"/>
        <dbReference type="ChEBI" id="CHEBI:13193"/>
        <dbReference type="ChEBI" id="CHEBI:15354"/>
        <dbReference type="ChEBI" id="CHEBI:15710"/>
        <dbReference type="ChEBI" id="CHEBI:17499"/>
        <dbReference type="EC" id="1.1.99.1"/>
    </reaction>
</comment>
<dbReference type="Gene3D" id="3.30.560.10">
    <property type="entry name" value="Glucose Oxidase, domain 3"/>
    <property type="match status" value="1"/>
</dbReference>
<dbReference type="InterPro" id="IPR011533">
    <property type="entry name" value="BetA"/>
</dbReference>
<dbReference type="GO" id="GO:0008812">
    <property type="term" value="F:choline dehydrogenase activity"/>
    <property type="evidence" value="ECO:0007669"/>
    <property type="project" value="UniProtKB-EC"/>
</dbReference>
<evidence type="ECO:0000313" key="12">
    <source>
        <dbReference type="EMBL" id="MDT0619205.1"/>
    </source>
</evidence>
<dbReference type="Proteomes" id="UP001259982">
    <property type="component" value="Unassembled WGS sequence"/>
</dbReference>
<evidence type="ECO:0000256" key="3">
    <source>
        <dbReference type="ARBA" id="ARBA00022630"/>
    </source>
</evidence>
<evidence type="ECO:0000256" key="1">
    <source>
        <dbReference type="ARBA" id="ARBA00001974"/>
    </source>
</evidence>
<proteinExistence type="inferred from homology"/>
<evidence type="ECO:0000256" key="7">
    <source>
        <dbReference type="RuleBase" id="RU003968"/>
    </source>
</evidence>
<dbReference type="NCBIfam" id="TIGR01810">
    <property type="entry name" value="betA"/>
    <property type="match status" value="1"/>
</dbReference>
<name>A0ABU3BAZ6_9GAMM</name>
<dbReference type="InterPro" id="IPR012132">
    <property type="entry name" value="GMC_OxRdtase"/>
</dbReference>
<dbReference type="Gene3D" id="3.50.50.60">
    <property type="entry name" value="FAD/NAD(P)-binding domain"/>
    <property type="match status" value="1"/>
</dbReference>
<dbReference type="PROSITE" id="PS00624">
    <property type="entry name" value="GMC_OXRED_2"/>
    <property type="match status" value="1"/>
</dbReference>
<evidence type="ECO:0000259" key="10">
    <source>
        <dbReference type="PROSITE" id="PS00623"/>
    </source>
</evidence>
<evidence type="ECO:0000256" key="4">
    <source>
        <dbReference type="ARBA" id="ARBA00022827"/>
    </source>
</evidence>
<dbReference type="PANTHER" id="PTHR11552">
    <property type="entry name" value="GLUCOSE-METHANOL-CHOLINE GMC OXIDOREDUCTASE"/>
    <property type="match status" value="1"/>
</dbReference>
<evidence type="ECO:0000256" key="6">
    <source>
        <dbReference type="NCBIfam" id="TIGR01810"/>
    </source>
</evidence>
<dbReference type="InterPro" id="IPR036188">
    <property type="entry name" value="FAD/NAD-bd_sf"/>
</dbReference>
<keyword evidence="5 12" id="KW-0560">Oxidoreductase</keyword>
<dbReference type="RefSeq" id="WP_311659565.1">
    <property type="nucleotide sequence ID" value="NZ_JAVRHY010000011.1"/>
</dbReference>
<dbReference type="PIRSF" id="PIRSF000137">
    <property type="entry name" value="Alcohol_oxidase"/>
    <property type="match status" value="1"/>
</dbReference>
<accession>A0ABU3BAZ6</accession>
<dbReference type="SUPFAM" id="SSF54373">
    <property type="entry name" value="FAD-linked reductases, C-terminal domain"/>
    <property type="match status" value="1"/>
</dbReference>
<evidence type="ECO:0000259" key="11">
    <source>
        <dbReference type="PROSITE" id="PS00624"/>
    </source>
</evidence>
<feature type="region of interest" description="Disordered" evidence="9">
    <location>
        <begin position="536"/>
        <end position="563"/>
    </location>
</feature>
<dbReference type="Pfam" id="PF00732">
    <property type="entry name" value="GMC_oxred_N"/>
    <property type="match status" value="1"/>
</dbReference>
<dbReference type="EMBL" id="JAVRHY010000011">
    <property type="protein sequence ID" value="MDT0619205.1"/>
    <property type="molecule type" value="Genomic_DNA"/>
</dbReference>
<evidence type="ECO:0000256" key="8">
    <source>
        <dbReference type="RuleBase" id="RU003969"/>
    </source>
</evidence>
<dbReference type="NCBIfam" id="NF002550">
    <property type="entry name" value="PRK02106.1"/>
    <property type="match status" value="1"/>
</dbReference>
<sequence length="563" mass="61498">MTDTQTFDYLIVGAGSAGCVLADRLSADGRFSVCLLEFGGSDRSPLIRMPAALSIPMGMKRYDWGLHSEPEPGLNGRRLHHARGKVVGGSSSINGMAWVRGSAGDFDDWAARGAASWDYAHVLPYFRRAEDCLYGDDDYRATGGSVGVCNGNNMANPLYRAFIEAGAQAGYGHTADYNGHRQEGFGRMDMSVRDGERCSTARAYLEPARRRPNLQVIRHALAERLLMEGRRAAGLVYRRGNRTHRLRARREVILAASAFNSPKLLMLSGIGPAAHLREHGIEVVHDLPGVGANLQDHLEIWVQHACRQPISLNGRLGALSKLGIGARWLLRRDGLGASNQFEANGYIRSRAGLRYPDIQFHFLPGAIAYDGSSAAPGHGFQAHLGPNKPDSRGHVRLRSADPRAAPVLTFNYLQEAADREAFRTGLRLTREIFAQPALDDYRGEELSPGPAVRTDDEIDAWVAEHAETAYHPCSTCRMGTDPQAVVDPTCRVHGIANLRVVDSSIMPRLTCGNINAPTIMLAEKAADAILGRPPLPPADVPVYEPPAWQTRQRTSTPERPLAD</sequence>
<dbReference type="SUPFAM" id="SSF51905">
    <property type="entry name" value="FAD/NAD(P)-binding domain"/>
    <property type="match status" value="1"/>
</dbReference>
<dbReference type="InterPro" id="IPR007867">
    <property type="entry name" value="GMC_OxRtase_C"/>
</dbReference>
<keyword evidence="3 7" id="KW-0285">Flavoprotein</keyword>
<evidence type="ECO:0000256" key="5">
    <source>
        <dbReference type="ARBA" id="ARBA00023002"/>
    </source>
</evidence>